<dbReference type="EMBL" id="PKPP01000895">
    <property type="protein sequence ID" value="PWA87619.1"/>
    <property type="molecule type" value="Genomic_DNA"/>
</dbReference>
<dbReference type="OrthoDB" id="1936908at2759"/>
<reference evidence="1 2" key="1">
    <citation type="journal article" date="2018" name="Mol. Plant">
        <title>The genome of Artemisia annua provides insight into the evolution of Asteraceae family and artemisinin biosynthesis.</title>
        <authorList>
            <person name="Shen Q."/>
            <person name="Zhang L."/>
            <person name="Liao Z."/>
            <person name="Wang S."/>
            <person name="Yan T."/>
            <person name="Shi P."/>
            <person name="Liu M."/>
            <person name="Fu X."/>
            <person name="Pan Q."/>
            <person name="Wang Y."/>
            <person name="Lv Z."/>
            <person name="Lu X."/>
            <person name="Zhang F."/>
            <person name="Jiang W."/>
            <person name="Ma Y."/>
            <person name="Chen M."/>
            <person name="Hao X."/>
            <person name="Li L."/>
            <person name="Tang Y."/>
            <person name="Lv G."/>
            <person name="Zhou Y."/>
            <person name="Sun X."/>
            <person name="Brodelius P.E."/>
            <person name="Rose J.K.C."/>
            <person name="Tang K."/>
        </authorList>
    </citation>
    <scope>NUCLEOTIDE SEQUENCE [LARGE SCALE GENOMIC DNA]</scope>
    <source>
        <strain evidence="2">cv. Huhao1</strain>
        <tissue evidence="1">Leaf</tissue>
    </source>
</reference>
<dbReference type="AlphaFoldDB" id="A0A2U1PPD9"/>
<organism evidence="1 2">
    <name type="scientific">Artemisia annua</name>
    <name type="common">Sweet wormwood</name>
    <dbReference type="NCBI Taxonomy" id="35608"/>
    <lineage>
        <taxon>Eukaryota</taxon>
        <taxon>Viridiplantae</taxon>
        <taxon>Streptophyta</taxon>
        <taxon>Embryophyta</taxon>
        <taxon>Tracheophyta</taxon>
        <taxon>Spermatophyta</taxon>
        <taxon>Magnoliopsida</taxon>
        <taxon>eudicotyledons</taxon>
        <taxon>Gunneridae</taxon>
        <taxon>Pentapetalae</taxon>
        <taxon>asterids</taxon>
        <taxon>campanulids</taxon>
        <taxon>Asterales</taxon>
        <taxon>Asteraceae</taxon>
        <taxon>Asteroideae</taxon>
        <taxon>Anthemideae</taxon>
        <taxon>Artemisiinae</taxon>
        <taxon>Artemisia</taxon>
    </lineage>
</organism>
<keyword evidence="1" id="KW-0548">Nucleotidyltransferase</keyword>
<comment type="caution">
    <text evidence="1">The sequence shown here is derived from an EMBL/GenBank/DDBJ whole genome shotgun (WGS) entry which is preliminary data.</text>
</comment>
<name>A0A2U1PPD9_ARTAN</name>
<evidence type="ECO:0000313" key="2">
    <source>
        <dbReference type="Proteomes" id="UP000245207"/>
    </source>
</evidence>
<gene>
    <name evidence="1" type="ORF">CTI12_AA062570</name>
</gene>
<dbReference type="Proteomes" id="UP000245207">
    <property type="component" value="Unassembled WGS sequence"/>
</dbReference>
<accession>A0A2U1PPD9</accession>
<protein>
    <submittedName>
        <fullName evidence="1">Reverse transcriptase domain-containing protein</fullName>
    </submittedName>
</protein>
<dbReference type="GO" id="GO:0003964">
    <property type="term" value="F:RNA-directed DNA polymerase activity"/>
    <property type="evidence" value="ECO:0007669"/>
    <property type="project" value="UniProtKB-KW"/>
</dbReference>
<proteinExistence type="predicted"/>
<keyword evidence="1" id="KW-0808">Transferase</keyword>
<keyword evidence="1" id="KW-0695">RNA-directed DNA polymerase</keyword>
<keyword evidence="2" id="KW-1185">Reference proteome</keyword>
<sequence>MVANALATLLPGLTTTEMMTRIINDIRNGAGSSGGGGGAPPTRIHEWIERFNKLKPLSFRSAATPTEAEDWITYMEKLFNVLGCADNFKTRLATFKLEGDALSRWKHICRPRLERSLLLPAH</sequence>
<evidence type="ECO:0000313" key="1">
    <source>
        <dbReference type="EMBL" id="PWA87619.1"/>
    </source>
</evidence>